<reference evidence="11" key="1">
    <citation type="submission" date="2021-04" db="EMBL/GenBank/DDBJ databases">
        <title>Draft genome of Fusarium avenaceum strain F156N33, isolated from an atmospheric sample in Virginia.</title>
        <authorList>
            <person name="Yang S."/>
            <person name="Vinatzer B.A."/>
            <person name="Coleman J."/>
        </authorList>
    </citation>
    <scope>NUCLEOTIDE SEQUENCE</scope>
    <source>
        <strain evidence="11">F156N33</strain>
    </source>
</reference>
<evidence type="ECO:0000256" key="8">
    <source>
        <dbReference type="SAM" id="MobiDB-lite"/>
    </source>
</evidence>
<organism evidence="11 12">
    <name type="scientific">Fusarium avenaceum</name>
    <dbReference type="NCBI Taxonomy" id="40199"/>
    <lineage>
        <taxon>Eukaryota</taxon>
        <taxon>Fungi</taxon>
        <taxon>Dikarya</taxon>
        <taxon>Ascomycota</taxon>
        <taxon>Pezizomycotina</taxon>
        <taxon>Sordariomycetes</taxon>
        <taxon>Hypocreomycetidae</taxon>
        <taxon>Hypocreales</taxon>
        <taxon>Nectriaceae</taxon>
        <taxon>Fusarium</taxon>
        <taxon>Fusarium tricinctum species complex</taxon>
    </lineage>
</organism>
<keyword evidence="4 9" id="KW-0812">Transmembrane</keyword>
<evidence type="ECO:0000256" key="5">
    <source>
        <dbReference type="ARBA" id="ARBA00022989"/>
    </source>
</evidence>
<dbReference type="FunFam" id="1.20.1250.20:FF:000078">
    <property type="entry name" value="MFS maltose transporter, putative"/>
    <property type="match status" value="1"/>
</dbReference>
<keyword evidence="12" id="KW-1185">Reference proteome</keyword>
<name>A0A9P7KP54_9HYPO</name>
<dbReference type="InterPro" id="IPR020846">
    <property type="entry name" value="MFS_dom"/>
</dbReference>
<dbReference type="GO" id="GO:0005351">
    <property type="term" value="F:carbohydrate:proton symporter activity"/>
    <property type="evidence" value="ECO:0007669"/>
    <property type="project" value="TreeGrafter"/>
</dbReference>
<evidence type="ECO:0000256" key="1">
    <source>
        <dbReference type="ARBA" id="ARBA00004141"/>
    </source>
</evidence>
<evidence type="ECO:0000256" key="7">
    <source>
        <dbReference type="RuleBase" id="RU003346"/>
    </source>
</evidence>
<dbReference type="PANTHER" id="PTHR48022:SF83">
    <property type="entry name" value="MAJOR FACILITATOR SUPERFAMILY (MFS) PROFILE DOMAIN-CONTAINING PROTEIN"/>
    <property type="match status" value="1"/>
</dbReference>
<feature type="region of interest" description="Disordered" evidence="8">
    <location>
        <begin position="41"/>
        <end position="60"/>
    </location>
</feature>
<dbReference type="InterPro" id="IPR003663">
    <property type="entry name" value="Sugar/inositol_transpt"/>
</dbReference>
<keyword evidence="3 7" id="KW-0813">Transport</keyword>
<gene>
    <name evidence="11" type="ORF">KAF25_003927</name>
</gene>
<evidence type="ECO:0000256" key="9">
    <source>
        <dbReference type="SAM" id="Phobius"/>
    </source>
</evidence>
<feature type="transmembrane region" description="Helical" evidence="9">
    <location>
        <begin position="506"/>
        <end position="522"/>
    </location>
</feature>
<evidence type="ECO:0000313" key="11">
    <source>
        <dbReference type="EMBL" id="KAG5655590.1"/>
    </source>
</evidence>
<dbReference type="Gene3D" id="1.20.1250.20">
    <property type="entry name" value="MFS general substrate transporter like domains"/>
    <property type="match status" value="1"/>
</dbReference>
<dbReference type="Proteomes" id="UP000782241">
    <property type="component" value="Unassembled WGS sequence"/>
</dbReference>
<dbReference type="NCBIfam" id="TIGR00879">
    <property type="entry name" value="SP"/>
    <property type="match status" value="1"/>
</dbReference>
<evidence type="ECO:0000313" key="12">
    <source>
        <dbReference type="Proteomes" id="UP000782241"/>
    </source>
</evidence>
<evidence type="ECO:0000256" key="3">
    <source>
        <dbReference type="ARBA" id="ARBA00022448"/>
    </source>
</evidence>
<comment type="similarity">
    <text evidence="2 7">Belongs to the major facilitator superfamily. Sugar transporter (TC 2.A.1.1) family.</text>
</comment>
<feature type="transmembrane region" description="Helical" evidence="9">
    <location>
        <begin position="219"/>
        <end position="242"/>
    </location>
</feature>
<dbReference type="PANTHER" id="PTHR48022">
    <property type="entry name" value="PLASTIDIC GLUCOSE TRANSPORTER 4"/>
    <property type="match status" value="1"/>
</dbReference>
<evidence type="ECO:0000256" key="2">
    <source>
        <dbReference type="ARBA" id="ARBA00010992"/>
    </source>
</evidence>
<feature type="transmembrane region" description="Helical" evidence="9">
    <location>
        <begin position="185"/>
        <end position="207"/>
    </location>
</feature>
<feature type="transmembrane region" description="Helical" evidence="9">
    <location>
        <begin position="248"/>
        <end position="270"/>
    </location>
</feature>
<keyword evidence="6 9" id="KW-0472">Membrane</keyword>
<dbReference type="InterPro" id="IPR050360">
    <property type="entry name" value="MFS_Sugar_Transporters"/>
</dbReference>
<evidence type="ECO:0000259" key="10">
    <source>
        <dbReference type="PROSITE" id="PS50850"/>
    </source>
</evidence>
<protein>
    <recommendedName>
        <fullName evidence="10">Major facilitator superfamily (MFS) profile domain-containing protein</fullName>
    </recommendedName>
</protein>
<dbReference type="InterPro" id="IPR036259">
    <property type="entry name" value="MFS_trans_sf"/>
</dbReference>
<feature type="transmembrane region" description="Helical" evidence="9">
    <location>
        <begin position="161"/>
        <end position="179"/>
    </location>
</feature>
<feature type="transmembrane region" description="Helical" evidence="9">
    <location>
        <begin position="438"/>
        <end position="459"/>
    </location>
</feature>
<dbReference type="PROSITE" id="PS50850">
    <property type="entry name" value="MFS"/>
    <property type="match status" value="1"/>
</dbReference>
<feature type="transmembrane region" description="Helical" evidence="9">
    <location>
        <begin position="471"/>
        <end position="494"/>
    </location>
</feature>
<keyword evidence="5 9" id="KW-1133">Transmembrane helix</keyword>
<evidence type="ECO:0000256" key="4">
    <source>
        <dbReference type="ARBA" id="ARBA00022692"/>
    </source>
</evidence>
<dbReference type="Pfam" id="PF00083">
    <property type="entry name" value="Sugar_tr"/>
    <property type="match status" value="1"/>
</dbReference>
<dbReference type="InterPro" id="IPR005828">
    <property type="entry name" value="MFS_sugar_transport-like"/>
</dbReference>
<feature type="transmembrane region" description="Helical" evidence="9">
    <location>
        <begin position="378"/>
        <end position="398"/>
    </location>
</feature>
<feature type="transmembrane region" description="Helical" evidence="9">
    <location>
        <begin position="405"/>
        <end position="426"/>
    </location>
</feature>
<comment type="caution">
    <text evidence="11">The sequence shown here is derived from an EMBL/GenBank/DDBJ whole genome shotgun (WGS) entry which is preliminary data.</text>
</comment>
<sequence>MGRRSTHGGFSIHQHLQHLHHHHSESFDSLFTSMSLQEKSQSVDHVEQNEKEWSHTQGKEGADIDRNMSLREAIKAYPGAIAWSFFLSSSIIMEGYDIVLIGNLMAQPAFQKAYGDWYGEKLGYQISGPWQSGLGNATAVGTIIGAFANGWLTQRFGYRRTLVASLIAVTGFIFITFFAHNLPMLLAGSLLCGLPWGVFATMAPAYASEICPMALRGYLANYVCLCWALGQLLAAGVLFSFSGGTTQWSYRIPFAIQWVWPIPLILILWFTPESPYWLAKHNRLDEAKNVLRRISAKSSKTDEDLDKQLAMIVHTNKIESEHTQGSSYLDCFKGINLRRTEIVSFVFVAQNTTGVGIGGTPTYFFVQAGVDPRNSFKFATGALGLASVGVILSWFLIYRIGRRALYVWSCAACTLLMLLIGILASLPQTQAVSFGQAAIVLVWEVVFYATIGPVCYAIIGEIPAVGVRSKSICIARIAYYISQILNGTYGPYMINPTEGDWKGKVGYFWAGLSLLTFIWAYFRLPETKGRTFEEIDILFANKTSARHFADTKVDAYADDSEGRIIKDTDV</sequence>
<dbReference type="SUPFAM" id="SSF103473">
    <property type="entry name" value="MFS general substrate transporter"/>
    <property type="match status" value="1"/>
</dbReference>
<feature type="domain" description="Major facilitator superfamily (MFS) profile" evidence="10">
    <location>
        <begin position="83"/>
        <end position="528"/>
    </location>
</feature>
<evidence type="ECO:0000256" key="6">
    <source>
        <dbReference type="ARBA" id="ARBA00023136"/>
    </source>
</evidence>
<accession>A0A9P7KP54</accession>
<dbReference type="InterPro" id="IPR005829">
    <property type="entry name" value="Sugar_transporter_CS"/>
</dbReference>
<proteinExistence type="inferred from homology"/>
<dbReference type="AlphaFoldDB" id="A0A9P7KP54"/>
<feature type="transmembrane region" description="Helical" evidence="9">
    <location>
        <begin position="342"/>
        <end position="366"/>
    </location>
</feature>
<dbReference type="GO" id="GO:0016020">
    <property type="term" value="C:membrane"/>
    <property type="evidence" value="ECO:0007669"/>
    <property type="project" value="UniProtKB-SubCell"/>
</dbReference>
<comment type="subcellular location">
    <subcellularLocation>
        <location evidence="1">Membrane</location>
        <topology evidence="1">Multi-pass membrane protein</topology>
    </subcellularLocation>
</comment>
<dbReference type="PROSITE" id="PS00217">
    <property type="entry name" value="SUGAR_TRANSPORT_2"/>
    <property type="match status" value="1"/>
</dbReference>
<dbReference type="EMBL" id="JAGPUO010000028">
    <property type="protein sequence ID" value="KAG5655590.1"/>
    <property type="molecule type" value="Genomic_DNA"/>
</dbReference>